<dbReference type="SUPFAM" id="SSF50974">
    <property type="entry name" value="Nitrous oxide reductase, N-terminal domain"/>
    <property type="match status" value="1"/>
</dbReference>
<accession>A0A1G2UU17</accession>
<organism evidence="4 5">
    <name type="scientific">Candidatus Zambryskibacteria bacterium RIFCSPLOWO2_12_FULL_39_16</name>
    <dbReference type="NCBI Taxonomy" id="1802775"/>
    <lineage>
        <taxon>Bacteria</taxon>
        <taxon>Candidatus Zambryskiibacteriota</taxon>
    </lineage>
</organism>
<dbReference type="Gene3D" id="2.60.40.10">
    <property type="entry name" value="Immunoglobulins"/>
    <property type="match status" value="1"/>
</dbReference>
<dbReference type="InterPro" id="IPR011045">
    <property type="entry name" value="N2O_reductase_N"/>
</dbReference>
<keyword evidence="2" id="KW-0812">Transmembrane</keyword>
<proteinExistence type="predicted"/>
<comment type="caution">
    <text evidence="4">The sequence shown here is derived from an EMBL/GenBank/DDBJ whole genome shotgun (WGS) entry which is preliminary data.</text>
</comment>
<evidence type="ECO:0000313" key="5">
    <source>
        <dbReference type="Proteomes" id="UP000177276"/>
    </source>
</evidence>
<dbReference type="InterPro" id="IPR011964">
    <property type="entry name" value="YVTN_b-propeller_repeat"/>
</dbReference>
<dbReference type="Pfam" id="PF07610">
    <property type="entry name" value="DUF1573"/>
    <property type="match status" value="1"/>
</dbReference>
<evidence type="ECO:0000256" key="2">
    <source>
        <dbReference type="SAM" id="Phobius"/>
    </source>
</evidence>
<sequence>MKNQKIIITSILFITLVGVIIVLSTGDKGGNRIVSGVLEKAYVAVEGTGEIAVIDTKTNQVLKRIDLSEDKNGMTVGYMAHNVQVAPDNKSVWVTANAAEEEMEMSFRIIPRAQADEGHGDEVVDMGKSKDEVIVIDPFSDAIVKRIEIGQNLHLSHVSLTPDSSYAIVASQEKGVIYKINATTFEVEEETVTKKGDGPHGLRISPDGKTAYIAMLGGKSLGILDIESFVLRDIEFKGAAVQTGVTPDGKYALASVYDTKSLAVYDIASAKLSYVDLPKEAKGPVQIYPTPDSRFVFVADQGYYFDQPTGNLVYKIDLQEMKVTQTVLAGSAPHGVIVSKDGKFVYVTNLLSDDVSVIDTVLGKETVKIKVGKMPNGISLWYREGGIGSGNYSELVSEEKSFDFGLVSMAKGKVEHSFKLKNSGDSQIKITKIYTSCMCTEATLINETSRKGPFGMPGRGGPSSQIDEVVNPGKEINIDVLVDPAAHGPQGTGPAKKIVYIETDSAINPVLKLELDINVTP</sequence>
<keyword evidence="1" id="KW-0732">Signal</keyword>
<dbReference type="InterPro" id="IPR015943">
    <property type="entry name" value="WD40/YVTN_repeat-like_dom_sf"/>
</dbReference>
<dbReference type="Gene3D" id="2.130.10.10">
    <property type="entry name" value="YVTN repeat-like/Quinoprotein amine dehydrogenase"/>
    <property type="match status" value="3"/>
</dbReference>
<dbReference type="PANTHER" id="PTHR47197">
    <property type="entry name" value="PROTEIN NIRF"/>
    <property type="match status" value="1"/>
</dbReference>
<protein>
    <recommendedName>
        <fullName evidence="3">YNCE-like beta-propeller domain-containing protein</fullName>
    </recommendedName>
</protein>
<dbReference type="InterPro" id="IPR013783">
    <property type="entry name" value="Ig-like_fold"/>
</dbReference>
<dbReference type="Pfam" id="PF21783">
    <property type="entry name" value="YNCE"/>
    <property type="match status" value="1"/>
</dbReference>
<keyword evidence="2" id="KW-1133">Transmembrane helix</keyword>
<feature type="transmembrane region" description="Helical" evidence="2">
    <location>
        <begin position="6"/>
        <end position="23"/>
    </location>
</feature>
<dbReference type="EMBL" id="MHWS01000003">
    <property type="protein sequence ID" value="OHB12858.1"/>
    <property type="molecule type" value="Genomic_DNA"/>
</dbReference>
<dbReference type="InterPro" id="IPR048433">
    <property type="entry name" value="YNCE-like_beta-prop"/>
</dbReference>
<evidence type="ECO:0000313" key="4">
    <source>
        <dbReference type="EMBL" id="OHB12858.1"/>
    </source>
</evidence>
<dbReference type="InterPro" id="IPR011467">
    <property type="entry name" value="DUF1573"/>
</dbReference>
<name>A0A1G2UU17_9BACT</name>
<dbReference type="Proteomes" id="UP000177276">
    <property type="component" value="Unassembled WGS sequence"/>
</dbReference>
<keyword evidence="2" id="KW-0472">Membrane</keyword>
<dbReference type="PANTHER" id="PTHR47197:SF3">
    <property type="entry name" value="DIHYDRO-HEME D1 DEHYDROGENASE"/>
    <property type="match status" value="1"/>
</dbReference>
<evidence type="ECO:0000259" key="3">
    <source>
        <dbReference type="Pfam" id="PF21783"/>
    </source>
</evidence>
<dbReference type="NCBIfam" id="TIGR02276">
    <property type="entry name" value="beta_rpt_yvtn"/>
    <property type="match status" value="1"/>
</dbReference>
<dbReference type="AlphaFoldDB" id="A0A1G2UU17"/>
<dbReference type="InterPro" id="IPR051200">
    <property type="entry name" value="Host-pathogen_enzymatic-act"/>
</dbReference>
<reference evidence="4 5" key="1">
    <citation type="journal article" date="2016" name="Nat. Commun.">
        <title>Thousands of microbial genomes shed light on interconnected biogeochemical processes in an aquifer system.</title>
        <authorList>
            <person name="Anantharaman K."/>
            <person name="Brown C.T."/>
            <person name="Hug L.A."/>
            <person name="Sharon I."/>
            <person name="Castelle C.J."/>
            <person name="Probst A.J."/>
            <person name="Thomas B.C."/>
            <person name="Singh A."/>
            <person name="Wilkins M.J."/>
            <person name="Karaoz U."/>
            <person name="Brodie E.L."/>
            <person name="Williams K.H."/>
            <person name="Hubbard S.S."/>
            <person name="Banfield J.F."/>
        </authorList>
    </citation>
    <scope>NUCLEOTIDE SEQUENCE [LARGE SCALE GENOMIC DNA]</scope>
</reference>
<feature type="domain" description="YNCE-like beta-propeller" evidence="3">
    <location>
        <begin position="246"/>
        <end position="378"/>
    </location>
</feature>
<gene>
    <name evidence="4" type="ORF">A3G46_02500</name>
</gene>
<evidence type="ECO:0000256" key="1">
    <source>
        <dbReference type="ARBA" id="ARBA00022729"/>
    </source>
</evidence>